<evidence type="ECO:0000313" key="5">
    <source>
        <dbReference type="EMBL" id="TFW19632.1"/>
    </source>
</evidence>
<keyword evidence="3" id="KW-0274">FAD</keyword>
<dbReference type="InterPro" id="IPR002938">
    <property type="entry name" value="FAD-bd"/>
</dbReference>
<evidence type="ECO:0000256" key="2">
    <source>
        <dbReference type="ARBA" id="ARBA00022630"/>
    </source>
</evidence>
<evidence type="ECO:0000313" key="6">
    <source>
        <dbReference type="Proteomes" id="UP000298438"/>
    </source>
</evidence>
<comment type="caution">
    <text evidence="5">The sequence shown here is derived from an EMBL/GenBank/DDBJ whole genome shotgun (WGS) entry which is preliminary data.</text>
</comment>
<dbReference type="Proteomes" id="UP000298438">
    <property type="component" value="Unassembled WGS sequence"/>
</dbReference>
<comment type="cofactor">
    <cofactor evidence="1">
        <name>FAD</name>
        <dbReference type="ChEBI" id="CHEBI:57692"/>
    </cofactor>
</comment>
<evidence type="ECO:0000259" key="4">
    <source>
        <dbReference type="Pfam" id="PF01494"/>
    </source>
</evidence>
<dbReference type="Gene3D" id="3.50.50.60">
    <property type="entry name" value="FAD/NAD(P)-binding domain"/>
    <property type="match status" value="1"/>
</dbReference>
<dbReference type="SUPFAM" id="SSF51905">
    <property type="entry name" value="FAD/NAD(P)-binding domain"/>
    <property type="match status" value="1"/>
</dbReference>
<dbReference type="InterPro" id="IPR036188">
    <property type="entry name" value="FAD/NAD-bd_sf"/>
</dbReference>
<dbReference type="Pfam" id="PF01494">
    <property type="entry name" value="FAD_binding_3"/>
    <property type="match status" value="1"/>
</dbReference>
<dbReference type="EMBL" id="SPVF01000144">
    <property type="protein sequence ID" value="TFW19632.1"/>
    <property type="molecule type" value="Genomic_DNA"/>
</dbReference>
<accession>A0A4Y9SH24</accession>
<dbReference type="GO" id="GO:0071949">
    <property type="term" value="F:FAD binding"/>
    <property type="evidence" value="ECO:0007669"/>
    <property type="project" value="InterPro"/>
</dbReference>
<evidence type="ECO:0000256" key="1">
    <source>
        <dbReference type="ARBA" id="ARBA00001974"/>
    </source>
</evidence>
<reference evidence="5 6" key="1">
    <citation type="submission" date="2019-03" db="EMBL/GenBank/DDBJ databases">
        <title>Draft Genome Sequence of Massilia arenosa sp. nov., a Novel Massilia Species Isolated from a Sandy-loam Maize Soil.</title>
        <authorList>
            <person name="Raths R."/>
            <person name="Peta V."/>
            <person name="Bucking H."/>
        </authorList>
    </citation>
    <scope>NUCLEOTIDE SEQUENCE [LARGE SCALE GENOMIC DNA]</scope>
    <source>
        <strain evidence="5 6">MC02</strain>
    </source>
</reference>
<dbReference type="InterPro" id="IPR050641">
    <property type="entry name" value="RIFMO-like"/>
</dbReference>
<protein>
    <submittedName>
        <fullName evidence="5">FAD-dependent oxidoreductase</fullName>
    </submittedName>
</protein>
<dbReference type="GO" id="GO:0016709">
    <property type="term" value="F:oxidoreductase activity, acting on paired donors, with incorporation or reduction of molecular oxygen, NAD(P)H as one donor, and incorporation of one atom of oxygen"/>
    <property type="evidence" value="ECO:0007669"/>
    <property type="project" value="UniProtKB-ARBA"/>
</dbReference>
<dbReference type="PANTHER" id="PTHR43004">
    <property type="entry name" value="TRK SYSTEM POTASSIUM UPTAKE PROTEIN"/>
    <property type="match status" value="1"/>
</dbReference>
<proteinExistence type="predicted"/>
<dbReference type="PRINTS" id="PR00420">
    <property type="entry name" value="RNGMNOXGNASE"/>
</dbReference>
<feature type="domain" description="FAD-binding" evidence="4">
    <location>
        <begin position="24"/>
        <end position="362"/>
    </location>
</feature>
<dbReference type="PANTHER" id="PTHR43004:SF19">
    <property type="entry name" value="BINDING MONOOXYGENASE, PUTATIVE (JCVI)-RELATED"/>
    <property type="match status" value="1"/>
</dbReference>
<gene>
    <name evidence="5" type="ORF">E4L96_11565</name>
</gene>
<dbReference type="Gene3D" id="3.30.70.2450">
    <property type="match status" value="1"/>
</dbReference>
<dbReference type="OrthoDB" id="3443359at2"/>
<sequence length="529" mass="57053">MLTSSCVEFKLGPTQSQAGGVMDAVLIVGAGPTGLALALWLDRHRVKVRIIDRSAAPGTASRAVVIHARTLELYRQLGLAERMVAAGHVSDGIHFWAEGERRADLVFGAAGTGMTPYPYVLILPQDRHEQLLVEALAQRGIAVERETELVGLEEQADHVLARLRDPDSQERSVAVRYLAGCDGAHSAVRHALGLAFEGGTYEHVFYVADVQAAIPAPTGDAHFALDRGDFVAVFPYNEHGHVRLIGAVRDAAAAAADTPLRYEDVQSDALHSLGVEVTQVNWFSTYRVHHRIASRFRQGRCFLLGDAAHVHSPAGGQGMNTGIADAANLAWKLAAVLRQEADERLLDTYEAERRAFALQLVATTDRAFTLVTRTGRLAELVKDHVAPAVLAAVFANDHLRRRAFGLVSQTALAYPDSPLSTGRAGTLHGGDRFPWIAGEEGDSFALLQDGVWVAYACGLVPEQVRAWCVQHGVQVHEAPWTAAQARAGCARGALYLVRPDMYVGLALPHPEVAALEAYIQKAGCLLPVS</sequence>
<name>A0A4Y9SH24_9BURK</name>
<dbReference type="AlphaFoldDB" id="A0A4Y9SH24"/>
<keyword evidence="6" id="KW-1185">Reference proteome</keyword>
<evidence type="ECO:0000256" key="3">
    <source>
        <dbReference type="ARBA" id="ARBA00022827"/>
    </source>
</evidence>
<organism evidence="5 6">
    <name type="scientific">Zemynaea arenosa</name>
    <dbReference type="NCBI Taxonomy" id="2561931"/>
    <lineage>
        <taxon>Bacteria</taxon>
        <taxon>Pseudomonadati</taxon>
        <taxon>Pseudomonadota</taxon>
        <taxon>Betaproteobacteria</taxon>
        <taxon>Burkholderiales</taxon>
        <taxon>Oxalobacteraceae</taxon>
        <taxon>Telluria group</taxon>
        <taxon>Zemynaea</taxon>
    </lineage>
</organism>
<keyword evidence="2" id="KW-0285">Flavoprotein</keyword>